<dbReference type="Pfam" id="PF13302">
    <property type="entry name" value="Acetyltransf_3"/>
    <property type="match status" value="1"/>
</dbReference>
<dbReference type="PROSITE" id="PS51186">
    <property type="entry name" value="GNAT"/>
    <property type="match status" value="1"/>
</dbReference>
<reference evidence="2 3" key="1">
    <citation type="submission" date="2018-11" db="EMBL/GenBank/DDBJ databases">
        <title>Lysobacter cryohumiis sp. nov., isolated from soil in the Tianshan Mountains, Xinjiang, China.</title>
        <authorList>
            <person name="Luo Y."/>
            <person name="Sheng H."/>
        </authorList>
    </citation>
    <scope>NUCLEOTIDE SEQUENCE [LARGE SCALE GENOMIC DNA]</scope>
    <source>
        <strain evidence="2 3">ZS60</strain>
    </source>
</reference>
<dbReference type="GO" id="GO:0016747">
    <property type="term" value="F:acyltransferase activity, transferring groups other than amino-acyl groups"/>
    <property type="evidence" value="ECO:0007669"/>
    <property type="project" value="InterPro"/>
</dbReference>
<dbReference type="InterPro" id="IPR016181">
    <property type="entry name" value="Acyl_CoA_acyltransferase"/>
</dbReference>
<dbReference type="OrthoDB" id="5295305at2"/>
<sequence length="202" mass="22262">MSGTGAWSAAPRLQGKHVLLEPLQTAHAQALREAVTDGELWNLWYTSVPRPEAVDAYVDEALAMQSAGKALAFAVRDVHGVVVGTTRYYDLDAATPRLQIGYTWYARNAQRTGLNTEAKQLLLAHAFETLGCIAVGFQTSWFNHASRAAIARLGAKQDGVIRNHLRHSDGSIRDTVTFSIIDSEWPAVKRHLQARLEEYAHG</sequence>
<dbReference type="EMBL" id="RIBS01000001">
    <property type="protein sequence ID" value="RNF86425.1"/>
    <property type="molecule type" value="Genomic_DNA"/>
</dbReference>
<gene>
    <name evidence="2" type="ORF">EER27_03145</name>
</gene>
<evidence type="ECO:0000313" key="3">
    <source>
        <dbReference type="Proteomes" id="UP000267049"/>
    </source>
</evidence>
<dbReference type="PANTHER" id="PTHR43610">
    <property type="entry name" value="BLL6696 PROTEIN"/>
    <property type="match status" value="1"/>
</dbReference>
<evidence type="ECO:0000259" key="1">
    <source>
        <dbReference type="PROSITE" id="PS51186"/>
    </source>
</evidence>
<dbReference type="Proteomes" id="UP000267049">
    <property type="component" value="Unassembled WGS sequence"/>
</dbReference>
<dbReference type="SUPFAM" id="SSF55729">
    <property type="entry name" value="Acyl-CoA N-acyltransferases (Nat)"/>
    <property type="match status" value="1"/>
</dbReference>
<organism evidence="2 3">
    <name type="scientific">Montanilutibacter psychrotolerans</name>
    <dbReference type="NCBI Taxonomy" id="1327343"/>
    <lineage>
        <taxon>Bacteria</taxon>
        <taxon>Pseudomonadati</taxon>
        <taxon>Pseudomonadota</taxon>
        <taxon>Gammaproteobacteria</taxon>
        <taxon>Lysobacterales</taxon>
        <taxon>Lysobacteraceae</taxon>
        <taxon>Montanilutibacter</taxon>
    </lineage>
</organism>
<dbReference type="InterPro" id="IPR000182">
    <property type="entry name" value="GNAT_dom"/>
</dbReference>
<keyword evidence="3" id="KW-1185">Reference proteome</keyword>
<feature type="domain" description="N-acetyltransferase" evidence="1">
    <location>
        <begin position="29"/>
        <end position="179"/>
    </location>
</feature>
<name>A0A3M8T0E1_9GAMM</name>
<dbReference type="AlphaFoldDB" id="A0A3M8T0E1"/>
<protein>
    <submittedName>
        <fullName evidence="2">N-acetyltransferase</fullName>
    </submittedName>
</protein>
<accession>A0A3M8T0E1</accession>
<dbReference type="PANTHER" id="PTHR43610:SF1">
    <property type="entry name" value="N-ACETYLTRANSFERASE DOMAIN-CONTAINING PROTEIN"/>
    <property type="match status" value="1"/>
</dbReference>
<dbReference type="RefSeq" id="WP_123086540.1">
    <property type="nucleotide sequence ID" value="NZ_RIBS01000001.1"/>
</dbReference>
<proteinExistence type="predicted"/>
<dbReference type="Gene3D" id="3.40.630.30">
    <property type="match status" value="1"/>
</dbReference>
<evidence type="ECO:0000313" key="2">
    <source>
        <dbReference type="EMBL" id="RNF86425.1"/>
    </source>
</evidence>
<keyword evidence="2" id="KW-0808">Transferase</keyword>
<comment type="caution">
    <text evidence="2">The sequence shown here is derived from an EMBL/GenBank/DDBJ whole genome shotgun (WGS) entry which is preliminary data.</text>
</comment>